<keyword evidence="2" id="KW-1003">Cell membrane</keyword>
<keyword evidence="6 10" id="KW-0472">Membrane</keyword>
<organism evidence="13 14">
    <name type="scientific">Clostridium grantii DSM 8605</name>
    <dbReference type="NCBI Taxonomy" id="1121316"/>
    <lineage>
        <taxon>Bacteria</taxon>
        <taxon>Bacillati</taxon>
        <taxon>Bacillota</taxon>
        <taxon>Clostridia</taxon>
        <taxon>Eubacteriales</taxon>
        <taxon>Clostridiaceae</taxon>
        <taxon>Clostridium</taxon>
    </lineage>
</organism>
<dbReference type="PROSITE" id="PS50111">
    <property type="entry name" value="CHEMOTAXIS_TRANSDUC_2"/>
    <property type="match status" value="1"/>
</dbReference>
<dbReference type="InterPro" id="IPR004089">
    <property type="entry name" value="MCPsignal_dom"/>
</dbReference>
<dbReference type="RefSeq" id="WP_073340595.1">
    <property type="nucleotide sequence ID" value="NZ_FQXM01000032.1"/>
</dbReference>
<keyword evidence="9" id="KW-0175">Coiled coil</keyword>
<dbReference type="STRING" id="1121316.SAMN02745207_03761"/>
<dbReference type="InterPro" id="IPR003660">
    <property type="entry name" value="HAMP_dom"/>
</dbReference>
<evidence type="ECO:0000256" key="3">
    <source>
        <dbReference type="ARBA" id="ARBA00022500"/>
    </source>
</evidence>
<dbReference type="InterPro" id="IPR029151">
    <property type="entry name" value="Sensor-like_sf"/>
</dbReference>
<evidence type="ECO:0000256" key="8">
    <source>
        <dbReference type="PROSITE-ProRule" id="PRU00284"/>
    </source>
</evidence>
<dbReference type="SMART" id="SM00283">
    <property type="entry name" value="MA"/>
    <property type="match status" value="1"/>
</dbReference>
<dbReference type="Proteomes" id="UP000184447">
    <property type="component" value="Unassembled WGS sequence"/>
</dbReference>
<evidence type="ECO:0000256" key="10">
    <source>
        <dbReference type="SAM" id="Phobius"/>
    </source>
</evidence>
<dbReference type="PROSITE" id="PS50885">
    <property type="entry name" value="HAMP"/>
    <property type="match status" value="1"/>
</dbReference>
<feature type="transmembrane region" description="Helical" evidence="10">
    <location>
        <begin position="12"/>
        <end position="36"/>
    </location>
</feature>
<sequence length="616" mass="67457">MRFFKKLSMRNKIMSFLVPAFIITISLIVGVIIVQFENYTINVNKEQAIKGMEGLNEIIEKYKNESSNLSKLISQNPDIVKYMDEGNADGLRDILTIISKDLNVDFITVTDKNGLVLYRTNTPNESGDSIINQINIQKALEGNVYTTLENIDSQELLAVTGSPIINMNKEIIGVISTGFELSNVDILDNSKKIYKTDLTIFLNDVRLNTTIIKNGERVVGTQLNPAIAKKILEDKEQYIAEAEILDMPYICSYMPLMNTNNDVIGVVFSGQLKSDAVKKMNEIIFLIFVISVVVLIVISVFIFFFSLNVISKPLEKIMEASNKISNGDLYIDDFDINETDNTKDEIIILSKSFYEMVNTMNMLINNINASSEQVSAGAIQVSDSSTSLAQGATEQASSVEQLSASIEEISSQTIENAKNATTAKKVVENANYYTTICDKQMQGLLNSMTDINNSSNNISKIIKVIDDIAFKTNILALNAAVEAARAGQHGKGFAVVAEEVRNLATRSANATKEISIMIENSLKTVNQGANISTDTADALKNIVIEISKASDLIESIAVSSNEQSIGINQINQGILQIANVVQSTSATSEETAAASEELSSQAAMLKQQVAGFNLKK</sequence>
<dbReference type="AlphaFoldDB" id="A0A1M5XM39"/>
<evidence type="ECO:0000256" key="4">
    <source>
        <dbReference type="ARBA" id="ARBA00022692"/>
    </source>
</evidence>
<dbReference type="EMBL" id="FQXM01000032">
    <property type="protein sequence ID" value="SHI00722.1"/>
    <property type="molecule type" value="Genomic_DNA"/>
</dbReference>
<evidence type="ECO:0000256" key="2">
    <source>
        <dbReference type="ARBA" id="ARBA00022475"/>
    </source>
</evidence>
<evidence type="ECO:0000313" key="13">
    <source>
        <dbReference type="EMBL" id="SHI00722.1"/>
    </source>
</evidence>
<comment type="subcellular location">
    <subcellularLocation>
        <location evidence="1">Cell membrane</location>
        <topology evidence="1">Multi-pass membrane protein</topology>
    </subcellularLocation>
</comment>
<dbReference type="PANTHER" id="PTHR43531:SF11">
    <property type="entry name" value="METHYL-ACCEPTING CHEMOTAXIS PROTEIN 3"/>
    <property type="match status" value="1"/>
</dbReference>
<keyword evidence="5 10" id="KW-1133">Transmembrane helix</keyword>
<dbReference type="PANTHER" id="PTHR43531">
    <property type="entry name" value="PROTEIN ICFG"/>
    <property type="match status" value="1"/>
</dbReference>
<dbReference type="CDD" id="cd06225">
    <property type="entry name" value="HAMP"/>
    <property type="match status" value="1"/>
</dbReference>
<evidence type="ECO:0000259" key="12">
    <source>
        <dbReference type="PROSITE" id="PS50885"/>
    </source>
</evidence>
<dbReference type="GO" id="GO:0004888">
    <property type="term" value="F:transmembrane signaling receptor activity"/>
    <property type="evidence" value="ECO:0007669"/>
    <property type="project" value="InterPro"/>
</dbReference>
<feature type="domain" description="Methyl-accepting transducer" evidence="11">
    <location>
        <begin position="370"/>
        <end position="599"/>
    </location>
</feature>
<dbReference type="Gene3D" id="3.30.450.20">
    <property type="entry name" value="PAS domain"/>
    <property type="match status" value="1"/>
</dbReference>
<dbReference type="GO" id="GO:0005886">
    <property type="term" value="C:plasma membrane"/>
    <property type="evidence" value="ECO:0007669"/>
    <property type="project" value="UniProtKB-SubCell"/>
</dbReference>
<dbReference type="InterPro" id="IPR051310">
    <property type="entry name" value="MCP_chemotaxis"/>
</dbReference>
<dbReference type="GO" id="GO:0006935">
    <property type="term" value="P:chemotaxis"/>
    <property type="evidence" value="ECO:0007669"/>
    <property type="project" value="UniProtKB-KW"/>
</dbReference>
<reference evidence="13 14" key="1">
    <citation type="submission" date="2016-11" db="EMBL/GenBank/DDBJ databases">
        <authorList>
            <person name="Jaros S."/>
            <person name="Januszkiewicz K."/>
            <person name="Wedrychowicz H."/>
        </authorList>
    </citation>
    <scope>NUCLEOTIDE SEQUENCE [LARGE SCALE GENOMIC DNA]</scope>
    <source>
        <strain evidence="13 14">DSM 8605</strain>
    </source>
</reference>
<gene>
    <name evidence="13" type="ORF">SAMN02745207_03761</name>
</gene>
<keyword evidence="8" id="KW-0807">Transducer</keyword>
<evidence type="ECO:0000256" key="7">
    <source>
        <dbReference type="ARBA" id="ARBA00029447"/>
    </source>
</evidence>
<evidence type="ECO:0000256" key="5">
    <source>
        <dbReference type="ARBA" id="ARBA00022989"/>
    </source>
</evidence>
<evidence type="ECO:0000256" key="6">
    <source>
        <dbReference type="ARBA" id="ARBA00023136"/>
    </source>
</evidence>
<evidence type="ECO:0000256" key="1">
    <source>
        <dbReference type="ARBA" id="ARBA00004651"/>
    </source>
</evidence>
<evidence type="ECO:0000256" key="9">
    <source>
        <dbReference type="SAM" id="Coils"/>
    </source>
</evidence>
<dbReference type="InterPro" id="IPR033463">
    <property type="entry name" value="sCache_3"/>
</dbReference>
<feature type="coiled-coil region" evidence="9">
    <location>
        <begin position="45"/>
        <end position="72"/>
    </location>
</feature>
<keyword evidence="3" id="KW-0145">Chemotaxis</keyword>
<accession>A0A1M5XM39</accession>
<dbReference type="GO" id="GO:0007165">
    <property type="term" value="P:signal transduction"/>
    <property type="evidence" value="ECO:0007669"/>
    <property type="project" value="UniProtKB-KW"/>
</dbReference>
<protein>
    <submittedName>
        <fullName evidence="13">HAMP domain-containing protein</fullName>
    </submittedName>
</protein>
<keyword evidence="4 10" id="KW-0812">Transmembrane</keyword>
<dbReference type="SUPFAM" id="SSF58104">
    <property type="entry name" value="Methyl-accepting chemotaxis protein (MCP) signaling domain"/>
    <property type="match status" value="1"/>
</dbReference>
<comment type="similarity">
    <text evidence="7">Belongs to the methyl-accepting chemotaxis (MCP) protein family.</text>
</comment>
<dbReference type="PRINTS" id="PR00260">
    <property type="entry name" value="CHEMTRNSDUCR"/>
</dbReference>
<dbReference type="Pfam" id="PF17202">
    <property type="entry name" value="sCache_3_3"/>
    <property type="match status" value="1"/>
</dbReference>
<feature type="transmembrane region" description="Helical" evidence="10">
    <location>
        <begin position="283"/>
        <end position="310"/>
    </location>
</feature>
<dbReference type="Pfam" id="PF00015">
    <property type="entry name" value="MCPsignal"/>
    <property type="match status" value="1"/>
</dbReference>
<feature type="domain" description="HAMP" evidence="12">
    <location>
        <begin position="308"/>
        <end position="365"/>
    </location>
</feature>
<dbReference type="Gene3D" id="1.10.287.950">
    <property type="entry name" value="Methyl-accepting chemotaxis protein"/>
    <property type="match status" value="1"/>
</dbReference>
<dbReference type="SUPFAM" id="SSF103190">
    <property type="entry name" value="Sensory domain-like"/>
    <property type="match status" value="2"/>
</dbReference>
<dbReference type="CDD" id="cd11386">
    <property type="entry name" value="MCP_signal"/>
    <property type="match status" value="1"/>
</dbReference>
<name>A0A1M5XM39_9CLOT</name>
<proteinExistence type="inferred from homology"/>
<keyword evidence="14" id="KW-1185">Reference proteome</keyword>
<evidence type="ECO:0000259" key="11">
    <source>
        <dbReference type="PROSITE" id="PS50111"/>
    </source>
</evidence>
<dbReference type="InterPro" id="IPR004090">
    <property type="entry name" value="Chemotax_Me-accpt_rcpt"/>
</dbReference>
<evidence type="ECO:0000313" key="14">
    <source>
        <dbReference type="Proteomes" id="UP000184447"/>
    </source>
</evidence>
<dbReference type="FunFam" id="1.10.287.950:FF:000001">
    <property type="entry name" value="Methyl-accepting chemotaxis sensory transducer"/>
    <property type="match status" value="1"/>
</dbReference>